<accession>A0ABD6EXV1</accession>
<keyword evidence="6" id="KW-0443">Lipid metabolism</keyword>
<feature type="domain" description="Partial AB-hydrolase lipase" evidence="12">
    <location>
        <begin position="37"/>
        <end position="100"/>
    </location>
</feature>
<reference evidence="13 14" key="1">
    <citation type="submission" date="2024-08" db="EMBL/GenBank/DDBJ databases">
        <title>Gnathostoma spinigerum genome.</title>
        <authorList>
            <person name="Gonzalez-Bertolin B."/>
            <person name="Monzon S."/>
            <person name="Zaballos A."/>
            <person name="Jimenez P."/>
            <person name="Dekumyoy P."/>
            <person name="Varona S."/>
            <person name="Cuesta I."/>
            <person name="Sumanam S."/>
            <person name="Adisakwattana P."/>
            <person name="Gasser R.B."/>
            <person name="Hernandez-Gonzalez A."/>
            <person name="Young N.D."/>
            <person name="Perteguer M.J."/>
        </authorList>
    </citation>
    <scope>NUCLEOTIDE SEQUENCE [LARGE SCALE GENOMIC DNA]</scope>
    <source>
        <strain evidence="13">AL3</strain>
        <tissue evidence="13">Liver</tissue>
    </source>
</reference>
<keyword evidence="4 9" id="KW-0378">Hydrolase</keyword>
<keyword evidence="5 9" id="KW-0442">Lipid degradation</keyword>
<dbReference type="GO" id="GO:0016787">
    <property type="term" value="F:hydrolase activity"/>
    <property type="evidence" value="ECO:0007669"/>
    <property type="project" value="UniProtKB-KW"/>
</dbReference>
<sequence>MASELLIIITYLMFPIHVSVDGCLPYVTYSPEADMSVPEIIAYHGYPAESVTATTKDGYILRMHRIPFGKKVPKYRKVPRSVVFLQHGLLASSADWVSNLPNESAAFFFADSGFDVWMGNVRGNTYSREHVNMTTDDAEYWSFTWDEIMKYDLEAMINKVLQVTGQKDLYYIGHSQGTLIMLAKLATDQTFAAKIRKFFALAPVASVSHIKGLFRYIAKYMYHLPLLEKLLGAHEFLPNSYFIKLISRILCGISVTNPLCGNVLFLIAGPERSQLNQTRLMVYLSHTPAGTSTSNIYHWIQMVKSGKVQAFDYGSPQINEKHYNQTTPPLYDLSKVNVKTYLFWSESDWLADGTDIKESILNRISKQFLVQNNKLENFNHFDFVIGLRACDEIYRPILNIMVDRSNRTMNRPR</sequence>
<proteinExistence type="inferred from homology"/>
<dbReference type="InterPro" id="IPR006693">
    <property type="entry name" value="AB_hydrolase_lipase"/>
</dbReference>
<organism evidence="13 14">
    <name type="scientific">Gnathostoma spinigerum</name>
    <dbReference type="NCBI Taxonomy" id="75299"/>
    <lineage>
        <taxon>Eukaryota</taxon>
        <taxon>Metazoa</taxon>
        <taxon>Ecdysozoa</taxon>
        <taxon>Nematoda</taxon>
        <taxon>Chromadorea</taxon>
        <taxon>Rhabditida</taxon>
        <taxon>Spirurina</taxon>
        <taxon>Gnathostomatomorpha</taxon>
        <taxon>Gnathostomatoidea</taxon>
        <taxon>Gnathostomatidae</taxon>
        <taxon>Gnathostoma</taxon>
    </lineage>
</organism>
<keyword evidence="3 11" id="KW-0732">Signal</keyword>
<evidence type="ECO:0000256" key="11">
    <source>
        <dbReference type="SAM" id="SignalP"/>
    </source>
</evidence>
<dbReference type="InterPro" id="IPR025483">
    <property type="entry name" value="Lipase_euk"/>
</dbReference>
<dbReference type="GO" id="GO:0043202">
    <property type="term" value="C:lysosomal lumen"/>
    <property type="evidence" value="ECO:0007669"/>
    <property type="project" value="UniProtKB-SubCell"/>
</dbReference>
<evidence type="ECO:0000256" key="10">
    <source>
        <dbReference type="PIRSR" id="PIRSR000862-1"/>
    </source>
</evidence>
<dbReference type="Gene3D" id="3.40.50.1820">
    <property type="entry name" value="alpha/beta hydrolase"/>
    <property type="match status" value="1"/>
</dbReference>
<evidence type="ECO:0000256" key="8">
    <source>
        <dbReference type="ARBA" id="ARBA00023228"/>
    </source>
</evidence>
<dbReference type="AlphaFoldDB" id="A0ABD6EXV1"/>
<evidence type="ECO:0000256" key="6">
    <source>
        <dbReference type="ARBA" id="ARBA00023098"/>
    </source>
</evidence>
<dbReference type="Pfam" id="PF04083">
    <property type="entry name" value="Abhydro_lipase"/>
    <property type="match status" value="1"/>
</dbReference>
<dbReference type="InterPro" id="IPR029058">
    <property type="entry name" value="AB_hydrolase_fold"/>
</dbReference>
<evidence type="ECO:0000256" key="2">
    <source>
        <dbReference type="ARBA" id="ARBA00010701"/>
    </source>
</evidence>
<comment type="subcellular location">
    <subcellularLocation>
        <location evidence="1">Lysosome lumen</location>
    </subcellularLocation>
</comment>
<dbReference type="PIRSF" id="PIRSF000862">
    <property type="entry name" value="Steryl_ester_lip"/>
    <property type="match status" value="1"/>
</dbReference>
<evidence type="ECO:0000256" key="7">
    <source>
        <dbReference type="ARBA" id="ARBA00023180"/>
    </source>
</evidence>
<dbReference type="PANTHER" id="PTHR11005">
    <property type="entry name" value="LYSOSOMAL ACID LIPASE-RELATED"/>
    <property type="match status" value="1"/>
</dbReference>
<gene>
    <name evidence="13" type="ORF">AB6A40_008136</name>
</gene>
<evidence type="ECO:0000256" key="9">
    <source>
        <dbReference type="PIRNR" id="PIRNR000862"/>
    </source>
</evidence>
<evidence type="ECO:0000256" key="4">
    <source>
        <dbReference type="ARBA" id="ARBA00022801"/>
    </source>
</evidence>
<feature type="active site" description="Charge relay system" evidence="10">
    <location>
        <position position="348"/>
    </location>
</feature>
<comment type="caution">
    <text evidence="13">The sequence shown here is derived from an EMBL/GenBank/DDBJ whole genome shotgun (WGS) entry which is preliminary data.</text>
</comment>
<evidence type="ECO:0000256" key="1">
    <source>
        <dbReference type="ARBA" id="ARBA00004227"/>
    </source>
</evidence>
<keyword evidence="8" id="KW-0458">Lysosome</keyword>
<evidence type="ECO:0000313" key="14">
    <source>
        <dbReference type="Proteomes" id="UP001608902"/>
    </source>
</evidence>
<evidence type="ECO:0000313" key="13">
    <source>
        <dbReference type="EMBL" id="MFH4981427.1"/>
    </source>
</evidence>
<evidence type="ECO:0000256" key="3">
    <source>
        <dbReference type="ARBA" id="ARBA00022729"/>
    </source>
</evidence>
<feature type="chain" id="PRO_5044781119" description="Lipase" evidence="11">
    <location>
        <begin position="21"/>
        <end position="413"/>
    </location>
</feature>
<evidence type="ECO:0000259" key="12">
    <source>
        <dbReference type="Pfam" id="PF04083"/>
    </source>
</evidence>
<protein>
    <recommendedName>
        <fullName evidence="9">Lipase</fullName>
    </recommendedName>
</protein>
<dbReference type="GO" id="GO:0016042">
    <property type="term" value="P:lipid catabolic process"/>
    <property type="evidence" value="ECO:0007669"/>
    <property type="project" value="UniProtKB-KW"/>
</dbReference>
<dbReference type="FunFam" id="3.40.50.1820:FF:000021">
    <property type="entry name" value="Lipase"/>
    <property type="match status" value="1"/>
</dbReference>
<feature type="active site" description="Nucleophile" evidence="10">
    <location>
        <position position="175"/>
    </location>
</feature>
<keyword evidence="7" id="KW-0325">Glycoprotein</keyword>
<feature type="signal peptide" evidence="11">
    <location>
        <begin position="1"/>
        <end position="20"/>
    </location>
</feature>
<feature type="active site" description="Charge relay system" evidence="10">
    <location>
        <position position="380"/>
    </location>
</feature>
<evidence type="ECO:0000256" key="5">
    <source>
        <dbReference type="ARBA" id="ARBA00022963"/>
    </source>
</evidence>
<name>A0ABD6EXV1_9BILA</name>
<dbReference type="Proteomes" id="UP001608902">
    <property type="component" value="Unassembled WGS sequence"/>
</dbReference>
<comment type="similarity">
    <text evidence="2 9">Belongs to the AB hydrolase superfamily. Lipase family.</text>
</comment>
<dbReference type="SUPFAM" id="SSF53474">
    <property type="entry name" value="alpha/beta-Hydrolases"/>
    <property type="match status" value="1"/>
</dbReference>
<dbReference type="EMBL" id="JBGFUD010007190">
    <property type="protein sequence ID" value="MFH4981427.1"/>
    <property type="molecule type" value="Genomic_DNA"/>
</dbReference>
<keyword evidence="14" id="KW-1185">Reference proteome</keyword>